<dbReference type="GO" id="GO:0005737">
    <property type="term" value="C:cytoplasm"/>
    <property type="evidence" value="ECO:0007669"/>
    <property type="project" value="TreeGrafter"/>
</dbReference>
<dbReference type="InterPro" id="IPR029033">
    <property type="entry name" value="His_PPase_superfam"/>
</dbReference>
<name>A0A345HIU3_9ACTN</name>
<dbReference type="SMART" id="SM00855">
    <property type="entry name" value="PGAM"/>
    <property type="match status" value="1"/>
</dbReference>
<dbReference type="CDD" id="cd07067">
    <property type="entry name" value="HP_PGM_like"/>
    <property type="match status" value="1"/>
</dbReference>
<dbReference type="PANTHER" id="PTHR48100">
    <property type="entry name" value="BROAD-SPECIFICITY PHOSPHATASE YOR283W-RELATED"/>
    <property type="match status" value="1"/>
</dbReference>
<dbReference type="OrthoDB" id="4131070at2"/>
<evidence type="ECO:0000256" key="1">
    <source>
        <dbReference type="PIRSR" id="PIRSR613078-1"/>
    </source>
</evidence>
<dbReference type="InterPro" id="IPR050275">
    <property type="entry name" value="PGM_Phosphatase"/>
</dbReference>
<dbReference type="EMBL" id="CP031194">
    <property type="protein sequence ID" value="AXG76617.1"/>
    <property type="molecule type" value="Genomic_DNA"/>
</dbReference>
<sequence>MRLHLVRHARTEYNAAGRLQGWCDSPLAADGLGQLRATAAHLAGVGLTAAWASPSGRTMTTAREILRHHDGLRLRADDGLREYAFGALDGHPESELFGQVDPREFFADVIEGRHPGLPGGEPAADYLARVAGAFERVVRAHPDGEVLVVAHGITLVTYLTLLGSTGVIPLANCSVSTVEITGSRAEIVRVGFVPAEPAVPAARTAL</sequence>
<keyword evidence="4" id="KW-1185">Reference proteome</keyword>
<feature type="active site" description="Tele-phosphohistidine intermediate" evidence="1">
    <location>
        <position position="8"/>
    </location>
</feature>
<gene>
    <name evidence="3" type="ORF">DVK44_01820</name>
</gene>
<feature type="active site" description="Proton donor/acceptor" evidence="1">
    <location>
        <position position="82"/>
    </location>
</feature>
<dbReference type="RefSeq" id="WP_114657996.1">
    <property type="nucleotide sequence ID" value="NZ_CP031194.1"/>
</dbReference>
<dbReference type="AlphaFoldDB" id="A0A345HIU3"/>
<dbReference type="GO" id="GO:0016791">
    <property type="term" value="F:phosphatase activity"/>
    <property type="evidence" value="ECO:0007669"/>
    <property type="project" value="TreeGrafter"/>
</dbReference>
<reference evidence="4" key="1">
    <citation type="submission" date="2018-07" db="EMBL/GenBank/DDBJ databases">
        <authorList>
            <person name="Zhao J."/>
        </authorList>
    </citation>
    <scope>NUCLEOTIDE SEQUENCE [LARGE SCALE GENOMIC DNA]</scope>
    <source>
        <strain evidence="4">GSSD-12</strain>
    </source>
</reference>
<dbReference type="PANTHER" id="PTHR48100:SF9">
    <property type="entry name" value="PHOSPHOGLYCERATE MUTASE 2 PARALOG"/>
    <property type="match status" value="1"/>
</dbReference>
<accession>A0A345HIU3</accession>
<dbReference type="Pfam" id="PF00300">
    <property type="entry name" value="His_Phos_1"/>
    <property type="match status" value="1"/>
</dbReference>
<proteinExistence type="predicted"/>
<dbReference type="InterPro" id="IPR013078">
    <property type="entry name" value="His_Pase_superF_clade-1"/>
</dbReference>
<evidence type="ECO:0000256" key="2">
    <source>
        <dbReference type="PIRSR" id="PIRSR613078-2"/>
    </source>
</evidence>
<evidence type="ECO:0000313" key="4">
    <source>
        <dbReference type="Proteomes" id="UP000253868"/>
    </source>
</evidence>
<dbReference type="Gene3D" id="3.40.50.1240">
    <property type="entry name" value="Phosphoglycerate mutase-like"/>
    <property type="match status" value="1"/>
</dbReference>
<dbReference type="SUPFAM" id="SSF53254">
    <property type="entry name" value="Phosphoglycerate mutase-like"/>
    <property type="match status" value="1"/>
</dbReference>
<protein>
    <submittedName>
        <fullName evidence="3">Histidine phosphatase family protein</fullName>
    </submittedName>
</protein>
<feature type="binding site" evidence="2">
    <location>
        <position position="57"/>
    </location>
    <ligand>
        <name>substrate</name>
    </ligand>
</feature>
<organism evidence="3 4">
    <name type="scientific">Streptomyces paludis</name>
    <dbReference type="NCBI Taxonomy" id="2282738"/>
    <lineage>
        <taxon>Bacteria</taxon>
        <taxon>Bacillati</taxon>
        <taxon>Actinomycetota</taxon>
        <taxon>Actinomycetes</taxon>
        <taxon>Kitasatosporales</taxon>
        <taxon>Streptomycetaceae</taxon>
        <taxon>Streptomyces</taxon>
    </lineage>
</organism>
<dbReference type="Proteomes" id="UP000253868">
    <property type="component" value="Chromosome"/>
</dbReference>
<evidence type="ECO:0000313" key="3">
    <source>
        <dbReference type="EMBL" id="AXG76617.1"/>
    </source>
</evidence>
<feature type="binding site" evidence="2">
    <location>
        <begin position="7"/>
        <end position="14"/>
    </location>
    <ligand>
        <name>substrate</name>
    </ligand>
</feature>
<dbReference type="KEGG" id="spad:DVK44_01820"/>